<evidence type="ECO:0000256" key="1">
    <source>
        <dbReference type="ARBA" id="ARBA00000553"/>
    </source>
</evidence>
<keyword evidence="4" id="KW-0479">Metal-binding</keyword>
<comment type="similarity">
    <text evidence="2 10">Belongs to the purine nucleoside phosphorylase YfiH/LACC1 family.</text>
</comment>
<comment type="catalytic activity">
    <reaction evidence="1">
        <text>inosine + phosphate = alpha-D-ribose 1-phosphate + hypoxanthine</text>
        <dbReference type="Rhea" id="RHEA:27646"/>
        <dbReference type="ChEBI" id="CHEBI:17368"/>
        <dbReference type="ChEBI" id="CHEBI:17596"/>
        <dbReference type="ChEBI" id="CHEBI:43474"/>
        <dbReference type="ChEBI" id="CHEBI:57720"/>
        <dbReference type="EC" id="2.4.2.1"/>
    </reaction>
    <physiologicalReaction direction="left-to-right" evidence="1">
        <dbReference type="Rhea" id="RHEA:27647"/>
    </physiologicalReaction>
</comment>
<comment type="catalytic activity">
    <reaction evidence="7">
        <text>adenosine + H2O + H(+) = inosine + NH4(+)</text>
        <dbReference type="Rhea" id="RHEA:24408"/>
        <dbReference type="ChEBI" id="CHEBI:15377"/>
        <dbReference type="ChEBI" id="CHEBI:15378"/>
        <dbReference type="ChEBI" id="CHEBI:16335"/>
        <dbReference type="ChEBI" id="CHEBI:17596"/>
        <dbReference type="ChEBI" id="CHEBI:28938"/>
        <dbReference type="EC" id="3.5.4.4"/>
    </reaction>
    <physiologicalReaction direction="left-to-right" evidence="7">
        <dbReference type="Rhea" id="RHEA:24409"/>
    </physiologicalReaction>
</comment>
<keyword evidence="5" id="KW-0378">Hydrolase</keyword>
<evidence type="ECO:0000256" key="10">
    <source>
        <dbReference type="RuleBase" id="RU361274"/>
    </source>
</evidence>
<keyword evidence="6" id="KW-0862">Zinc</keyword>
<dbReference type="Gene3D" id="3.60.140.10">
    <property type="entry name" value="CNF1/YfiH-like putative cysteine hydrolases"/>
    <property type="match status" value="1"/>
</dbReference>
<evidence type="ECO:0000256" key="7">
    <source>
        <dbReference type="ARBA" id="ARBA00047989"/>
    </source>
</evidence>
<dbReference type="EMBL" id="NTFI01000007">
    <property type="protein sequence ID" value="PHQ23923.1"/>
    <property type="molecule type" value="Genomic_DNA"/>
</dbReference>
<dbReference type="PANTHER" id="PTHR30616:SF2">
    <property type="entry name" value="PURINE NUCLEOSIDE PHOSPHORYLASE LACC1"/>
    <property type="match status" value="1"/>
</dbReference>
<dbReference type="InterPro" id="IPR011324">
    <property type="entry name" value="Cytotoxic_necrot_fac-like_cat"/>
</dbReference>
<dbReference type="PANTHER" id="PTHR30616">
    <property type="entry name" value="UNCHARACTERIZED PROTEIN YFIH"/>
    <property type="match status" value="1"/>
</dbReference>
<evidence type="ECO:0000256" key="4">
    <source>
        <dbReference type="ARBA" id="ARBA00022723"/>
    </source>
</evidence>
<comment type="catalytic activity">
    <reaction evidence="9">
        <text>S-methyl-5'-thioadenosine + phosphate = 5-(methylsulfanyl)-alpha-D-ribose 1-phosphate + adenine</text>
        <dbReference type="Rhea" id="RHEA:11852"/>
        <dbReference type="ChEBI" id="CHEBI:16708"/>
        <dbReference type="ChEBI" id="CHEBI:17509"/>
        <dbReference type="ChEBI" id="CHEBI:43474"/>
        <dbReference type="ChEBI" id="CHEBI:58533"/>
        <dbReference type="EC" id="2.4.2.28"/>
    </reaction>
    <physiologicalReaction direction="left-to-right" evidence="9">
        <dbReference type="Rhea" id="RHEA:11853"/>
    </physiologicalReaction>
</comment>
<sequence length="251" mass="26740">MNSELPLIDPAWPVPPNVRSACTTRIGGLSQPPWDSLNLGDHVGDRPDDVLENRSRLARQAGLGPGSLAWLSQIHGTRVVEVARGNLNRLPEADASFTRESGIACVILTADCLPVILADRKGQVVGAAHAGWRSLCGGVLENLVEAMAVPPEELLAWMGPAIGAGQFEVGPEVRDAFLAVDPRADSAFAKPGARPGHFMADIYHLARQRLQSAGVNAVSGGGFCTVTDTARFYSYRRDGQTGRLATLVWLS</sequence>
<dbReference type="RefSeq" id="WP_099619863.1">
    <property type="nucleotide sequence ID" value="NZ_KZ319343.1"/>
</dbReference>
<dbReference type="AlphaFoldDB" id="A0A2G1VAX2"/>
<organism evidence="11 12">
    <name type="scientific">Marinobacter guineae</name>
    <dbReference type="NCBI Taxonomy" id="432303"/>
    <lineage>
        <taxon>Bacteria</taxon>
        <taxon>Pseudomonadati</taxon>
        <taxon>Pseudomonadota</taxon>
        <taxon>Gammaproteobacteria</taxon>
        <taxon>Pseudomonadales</taxon>
        <taxon>Marinobacteraceae</taxon>
        <taxon>Marinobacter</taxon>
    </lineage>
</organism>
<proteinExistence type="inferred from homology"/>
<dbReference type="Pfam" id="PF02578">
    <property type="entry name" value="Cu-oxidase_4"/>
    <property type="match status" value="1"/>
</dbReference>
<dbReference type="Proteomes" id="UP000229044">
    <property type="component" value="Unassembled WGS sequence"/>
</dbReference>
<comment type="catalytic activity">
    <reaction evidence="8">
        <text>adenosine + phosphate = alpha-D-ribose 1-phosphate + adenine</text>
        <dbReference type="Rhea" id="RHEA:27642"/>
        <dbReference type="ChEBI" id="CHEBI:16335"/>
        <dbReference type="ChEBI" id="CHEBI:16708"/>
        <dbReference type="ChEBI" id="CHEBI:43474"/>
        <dbReference type="ChEBI" id="CHEBI:57720"/>
        <dbReference type="EC" id="2.4.2.1"/>
    </reaction>
    <physiologicalReaction direction="left-to-right" evidence="8">
        <dbReference type="Rhea" id="RHEA:27643"/>
    </physiologicalReaction>
</comment>
<keyword evidence="12" id="KW-1185">Reference proteome</keyword>
<accession>A0A2G1VAX2</accession>
<gene>
    <name evidence="11" type="ORF">CLH62_19540</name>
</gene>
<keyword evidence="3" id="KW-0808">Transferase</keyword>
<dbReference type="GO" id="GO:0005507">
    <property type="term" value="F:copper ion binding"/>
    <property type="evidence" value="ECO:0007669"/>
    <property type="project" value="TreeGrafter"/>
</dbReference>
<evidence type="ECO:0000256" key="2">
    <source>
        <dbReference type="ARBA" id="ARBA00007353"/>
    </source>
</evidence>
<reference evidence="11 12" key="1">
    <citation type="submission" date="2017-09" db="EMBL/GenBank/DDBJ databases">
        <title>The draft genome sequences of Marinobacter guineae M3B.</title>
        <authorList>
            <person name="Cao J."/>
        </authorList>
    </citation>
    <scope>NUCLEOTIDE SEQUENCE [LARGE SCALE GENOMIC DNA]</scope>
    <source>
        <strain evidence="11 12">M3B</strain>
    </source>
</reference>
<dbReference type="OrthoDB" id="4279at2"/>
<evidence type="ECO:0000256" key="9">
    <source>
        <dbReference type="ARBA" id="ARBA00049893"/>
    </source>
</evidence>
<evidence type="ECO:0000256" key="8">
    <source>
        <dbReference type="ARBA" id="ARBA00048968"/>
    </source>
</evidence>
<dbReference type="GO" id="GO:0016787">
    <property type="term" value="F:hydrolase activity"/>
    <property type="evidence" value="ECO:0007669"/>
    <property type="project" value="UniProtKB-KW"/>
</dbReference>
<evidence type="ECO:0000313" key="11">
    <source>
        <dbReference type="EMBL" id="PHQ23923.1"/>
    </source>
</evidence>
<evidence type="ECO:0000256" key="5">
    <source>
        <dbReference type="ARBA" id="ARBA00022801"/>
    </source>
</evidence>
<comment type="caution">
    <text evidence="11">The sequence shown here is derived from an EMBL/GenBank/DDBJ whole genome shotgun (WGS) entry which is preliminary data.</text>
</comment>
<name>A0A2G1VAX2_9GAMM</name>
<dbReference type="CDD" id="cd16833">
    <property type="entry name" value="YfiH"/>
    <property type="match status" value="1"/>
</dbReference>
<protein>
    <recommendedName>
        <fullName evidence="10">Purine nucleoside phosphorylase</fullName>
    </recommendedName>
</protein>
<evidence type="ECO:0000256" key="3">
    <source>
        <dbReference type="ARBA" id="ARBA00022679"/>
    </source>
</evidence>
<dbReference type="InterPro" id="IPR038371">
    <property type="entry name" value="Cu_polyphenol_OxRdtase_sf"/>
</dbReference>
<dbReference type="InterPro" id="IPR003730">
    <property type="entry name" value="Cu_polyphenol_OxRdtase"/>
</dbReference>
<dbReference type="SUPFAM" id="SSF64438">
    <property type="entry name" value="CNF1/YfiH-like putative cysteine hydrolases"/>
    <property type="match status" value="1"/>
</dbReference>
<dbReference type="GO" id="GO:0017061">
    <property type="term" value="F:S-methyl-5-thioadenosine phosphorylase activity"/>
    <property type="evidence" value="ECO:0007669"/>
    <property type="project" value="UniProtKB-EC"/>
</dbReference>
<evidence type="ECO:0000313" key="12">
    <source>
        <dbReference type="Proteomes" id="UP000229044"/>
    </source>
</evidence>
<dbReference type="NCBIfam" id="TIGR00726">
    <property type="entry name" value="peptidoglycan editing factor PgeF"/>
    <property type="match status" value="1"/>
</dbReference>
<evidence type="ECO:0000256" key="6">
    <source>
        <dbReference type="ARBA" id="ARBA00022833"/>
    </source>
</evidence>